<feature type="non-terminal residue" evidence="3">
    <location>
        <position position="106"/>
    </location>
</feature>
<gene>
    <name evidence="3" type="ORF">FRX31_019636</name>
</gene>
<accession>A0A7J6W1E6</accession>
<dbReference type="InterPro" id="IPR029048">
    <property type="entry name" value="HSP70_C_sf"/>
</dbReference>
<feature type="transmembrane region" description="Helical" evidence="2">
    <location>
        <begin position="6"/>
        <end position="29"/>
    </location>
</feature>
<reference evidence="3 4" key="1">
    <citation type="submission" date="2020-06" db="EMBL/GenBank/DDBJ databases">
        <title>Transcriptomic and genomic resources for Thalictrum thalictroides and T. hernandezii: Facilitating candidate gene discovery in an emerging model plant lineage.</title>
        <authorList>
            <person name="Arias T."/>
            <person name="Riano-Pachon D.M."/>
            <person name="Di Stilio V.S."/>
        </authorList>
    </citation>
    <scope>NUCLEOTIDE SEQUENCE [LARGE SCALE GENOMIC DNA]</scope>
    <source>
        <strain evidence="4">cv. WT478/WT964</strain>
        <tissue evidence="3">Leaves</tissue>
    </source>
</reference>
<dbReference type="AlphaFoldDB" id="A0A7J6W1E6"/>
<protein>
    <submittedName>
        <fullName evidence="3">Uncharacterized protein</fullName>
    </submittedName>
</protein>
<organism evidence="3 4">
    <name type="scientific">Thalictrum thalictroides</name>
    <name type="common">Rue-anemone</name>
    <name type="synonym">Anemone thalictroides</name>
    <dbReference type="NCBI Taxonomy" id="46969"/>
    <lineage>
        <taxon>Eukaryota</taxon>
        <taxon>Viridiplantae</taxon>
        <taxon>Streptophyta</taxon>
        <taxon>Embryophyta</taxon>
        <taxon>Tracheophyta</taxon>
        <taxon>Spermatophyta</taxon>
        <taxon>Magnoliopsida</taxon>
        <taxon>Ranunculales</taxon>
        <taxon>Ranunculaceae</taxon>
        <taxon>Thalictroideae</taxon>
        <taxon>Thalictrum</taxon>
    </lineage>
</organism>
<feature type="region of interest" description="Disordered" evidence="1">
    <location>
        <begin position="85"/>
        <end position="106"/>
    </location>
</feature>
<dbReference type="Gene3D" id="1.20.1270.10">
    <property type="match status" value="1"/>
</dbReference>
<dbReference type="EMBL" id="JABWDY010023634">
    <property type="protein sequence ID" value="KAF5190777.1"/>
    <property type="molecule type" value="Genomic_DNA"/>
</dbReference>
<sequence>MLHFKHLTSLIAQTFRLSIVITVGNNVFFKRSDIKIALKVFFVPAEVASEIGTAISDLSTTMESDNIDDIKFKLDAANNAVSKIGQHMSGCPSQGGDQQPEADYEQ</sequence>
<keyword evidence="2" id="KW-1133">Transmembrane helix</keyword>
<proteinExistence type="predicted"/>
<comment type="caution">
    <text evidence="3">The sequence shown here is derived from an EMBL/GenBank/DDBJ whole genome shotgun (WGS) entry which is preliminary data.</text>
</comment>
<evidence type="ECO:0000256" key="2">
    <source>
        <dbReference type="SAM" id="Phobius"/>
    </source>
</evidence>
<name>A0A7J6W1E6_THATH</name>
<keyword evidence="4" id="KW-1185">Reference proteome</keyword>
<dbReference type="Proteomes" id="UP000554482">
    <property type="component" value="Unassembled WGS sequence"/>
</dbReference>
<keyword evidence="2" id="KW-0812">Transmembrane</keyword>
<keyword evidence="2" id="KW-0472">Membrane</keyword>
<evidence type="ECO:0000256" key="1">
    <source>
        <dbReference type="SAM" id="MobiDB-lite"/>
    </source>
</evidence>
<dbReference type="OrthoDB" id="2401965at2759"/>
<evidence type="ECO:0000313" key="3">
    <source>
        <dbReference type="EMBL" id="KAF5190777.1"/>
    </source>
</evidence>
<evidence type="ECO:0000313" key="4">
    <source>
        <dbReference type="Proteomes" id="UP000554482"/>
    </source>
</evidence>